<dbReference type="GO" id="GO:1990918">
    <property type="term" value="P:double-strand break repair involved in meiotic recombination"/>
    <property type="evidence" value="ECO:0007669"/>
    <property type="project" value="InterPro"/>
</dbReference>
<dbReference type="Pfam" id="PF15710">
    <property type="entry name" value="Brme1"/>
    <property type="match status" value="2"/>
</dbReference>
<dbReference type="InterPro" id="IPR031441">
    <property type="entry name" value="Brme1"/>
</dbReference>
<dbReference type="AlphaFoldDB" id="A0A8J6AI72"/>
<comment type="caution">
    <text evidence="2">The sequence shown here is derived from an EMBL/GenBank/DDBJ whole genome shotgun (WGS) entry which is preliminary data.</text>
</comment>
<evidence type="ECO:0000256" key="1">
    <source>
        <dbReference type="SAM" id="MobiDB-lite"/>
    </source>
</evidence>
<name>A0A8J6AI72_GALPY</name>
<feature type="region of interest" description="Disordered" evidence="1">
    <location>
        <begin position="494"/>
        <end position="526"/>
    </location>
</feature>
<feature type="compositionally biased region" description="Polar residues" evidence="1">
    <location>
        <begin position="150"/>
        <end position="174"/>
    </location>
</feature>
<sequence length="664" mass="70884">GEGSHTLKSPKKARLGDSEGIPQSFELDHLHHPEETEGRSGSIASAEQNREEPQWVASSFPDEAAGAPSRLLGQPEKEQVSLICSLMYIQRTLSHTSAECRLFISSSCYSLQGLISVGRFVPQFAKPRKTATTQAETREEDLVNEGFSLETQPEPSAQQAGSQPQEESPKSTVQEAREPGDHPQADTIQPQHSDQSSETPVPRSRGSQPEVTTDISPERETVPSVSEMNNQNQLSEPGSSIPDGRSRESAWAAGGHSHKVHLSNRDAEEKPERGSPQKGDTPQGARADLCEGPQKEGEPTVSQGPPDTKQICSRAGREAEQNFNNPTCSSLGIVVLTDMSTDPAESEQRALEAAGPDGQAKARTLDGGYSGALLSCIPLTGKTTGGREESGRGIEPHSDITQGPDVTLALAQGIQEPTVGAEHPNPPVSEMGPDAEQTQVSGLDQEGLGGVCALPLLLQPSAGKAANLGFQSHEEDLKQLNLPLQASTLPVHRVVSGPPQQTSTFQGSPEASAGQPKHPPDSANQTAWGTSLALEFDFLPDSQIWEALEAPEFEAPPEQLPVGPQWPSASRPADGGTLDETQQRTRMGIKAYEATSLEDATDTVRGLVIELSSLNRIIMSAYQSLEVFKRPSYYKAKSSGKASVPFTSKGTGNLPHGGLSWKNF</sequence>
<evidence type="ECO:0000313" key="2">
    <source>
        <dbReference type="EMBL" id="KAG8521278.1"/>
    </source>
</evidence>
<feature type="compositionally biased region" description="Polar residues" evidence="1">
    <location>
        <begin position="223"/>
        <end position="238"/>
    </location>
</feature>
<reference evidence="2" key="1">
    <citation type="journal article" date="2021" name="Evol. Appl.">
        <title>The genome of the Pyrenean desman and the effects of bottlenecks and inbreeding on the genomic landscape of an endangered species.</title>
        <authorList>
            <person name="Escoda L."/>
            <person name="Castresana J."/>
        </authorList>
    </citation>
    <scope>NUCLEOTIDE SEQUENCE</scope>
    <source>
        <strain evidence="2">IBE-C5619</strain>
    </source>
</reference>
<dbReference type="EMBL" id="JAGFMF010011481">
    <property type="protein sequence ID" value="KAG8521278.1"/>
    <property type="molecule type" value="Genomic_DNA"/>
</dbReference>
<feature type="compositionally biased region" description="Polar residues" evidence="1">
    <location>
        <begin position="186"/>
        <end position="215"/>
    </location>
</feature>
<feature type="compositionally biased region" description="Polar residues" evidence="1">
    <location>
        <begin position="321"/>
        <end position="330"/>
    </location>
</feature>
<feature type="non-terminal residue" evidence="2">
    <location>
        <position position="1"/>
    </location>
</feature>
<feature type="region of interest" description="Disordered" evidence="1">
    <location>
        <begin position="1"/>
        <end position="72"/>
    </location>
</feature>
<dbReference type="Proteomes" id="UP000700334">
    <property type="component" value="Unassembled WGS sequence"/>
</dbReference>
<keyword evidence="3" id="KW-1185">Reference proteome</keyword>
<organism evidence="2 3">
    <name type="scientific">Galemys pyrenaicus</name>
    <name type="common">Iberian desman</name>
    <name type="synonym">Pyrenean desman</name>
    <dbReference type="NCBI Taxonomy" id="202257"/>
    <lineage>
        <taxon>Eukaryota</taxon>
        <taxon>Metazoa</taxon>
        <taxon>Chordata</taxon>
        <taxon>Craniata</taxon>
        <taxon>Vertebrata</taxon>
        <taxon>Euteleostomi</taxon>
        <taxon>Mammalia</taxon>
        <taxon>Eutheria</taxon>
        <taxon>Laurasiatheria</taxon>
        <taxon>Eulipotyphla</taxon>
        <taxon>Talpidae</taxon>
        <taxon>Galemys</taxon>
    </lineage>
</organism>
<feature type="region of interest" description="Disordered" evidence="1">
    <location>
        <begin position="418"/>
        <end position="440"/>
    </location>
</feature>
<dbReference type="OrthoDB" id="9940137at2759"/>
<accession>A0A8J6AI72</accession>
<feature type="region of interest" description="Disordered" evidence="1">
    <location>
        <begin position="150"/>
        <end position="366"/>
    </location>
</feature>
<feature type="compositionally biased region" description="Basic and acidic residues" evidence="1">
    <location>
        <begin position="26"/>
        <end position="38"/>
    </location>
</feature>
<evidence type="ECO:0000313" key="3">
    <source>
        <dbReference type="Proteomes" id="UP000700334"/>
    </source>
</evidence>
<feature type="compositionally biased region" description="Basic and acidic residues" evidence="1">
    <location>
        <begin position="175"/>
        <end position="184"/>
    </location>
</feature>
<feature type="compositionally biased region" description="Polar residues" evidence="1">
    <location>
        <begin position="498"/>
        <end position="509"/>
    </location>
</feature>
<feature type="compositionally biased region" description="Basic and acidic residues" evidence="1">
    <location>
        <begin position="385"/>
        <end position="398"/>
    </location>
</feature>
<gene>
    <name evidence="2" type="ORF">J0S82_001266</name>
</gene>
<dbReference type="PANTHER" id="PTHR14583">
    <property type="entry name" value="UNCHARACTERIZED PROTEIN C19ORF57 FAMILY MEMBER"/>
    <property type="match status" value="1"/>
</dbReference>
<dbReference type="PANTHER" id="PTHR14583:SF0">
    <property type="entry name" value="BREAK REPAIR MEIOTIC RECOMBINASE RECRUITMENT FACTOR 1"/>
    <property type="match status" value="1"/>
</dbReference>
<protein>
    <submittedName>
        <fullName evidence="2">Uncharacterized protein</fullName>
    </submittedName>
</protein>
<feature type="region of interest" description="Disordered" evidence="1">
    <location>
        <begin position="380"/>
        <end position="402"/>
    </location>
</feature>
<proteinExistence type="predicted"/>
<feature type="compositionally biased region" description="Basic and acidic residues" evidence="1">
    <location>
        <begin position="263"/>
        <end position="275"/>
    </location>
</feature>